<evidence type="ECO:0000259" key="1">
    <source>
        <dbReference type="Pfam" id="PF07944"/>
    </source>
</evidence>
<dbReference type="PANTHER" id="PTHR31151:SF0">
    <property type="entry name" value="PROLINE-TRNA LIGASE (DUF1680)"/>
    <property type="match status" value="1"/>
</dbReference>
<dbReference type="EMBL" id="SLXK01000004">
    <property type="protein sequence ID" value="TCP30957.1"/>
    <property type="molecule type" value="Genomic_DNA"/>
</dbReference>
<evidence type="ECO:0000259" key="2">
    <source>
        <dbReference type="Pfam" id="PF20736"/>
    </source>
</evidence>
<dbReference type="RefSeq" id="WP_243646948.1">
    <property type="nucleotide sequence ID" value="NZ_SLXK01000004.1"/>
</dbReference>
<dbReference type="PANTHER" id="PTHR31151">
    <property type="entry name" value="PROLINE-TRNA LIGASE (DUF1680)"/>
    <property type="match status" value="1"/>
</dbReference>
<sequence length="616" mass="71289">MSMKNATVGTRKFKPLKLGSIKPKGWLKNQLTIQANGMTGRLEEHWPDLGSDSAWLGGEGEGWERGPYYLDGLVPLAYLLDNEKLIIKAQKWIEWTLSSQTESGWFGPKNNNDWWSRMVMVKALIQYQQFTEDNRVIPFLLNYYRHQLKNLPTRPLAEWGKARGGENVLSLLWLYEKTGEEFLLELIDLTRRQTTDWQQLYRDFPFKRYVEEFDHTSHVVNVAMSLKYLAQDYLITGHQSYKESVYSAIDQLMTYHGQLHGMFSGDEWLAGTHPSQGTELCSVVEYMFTLENLLSILGDSRFGDILERVAFNALPAAIGRDWMSHQYDQQINQIACTYEKRDWTENDNDANLFGLEPHFGCCTANMHQGWPKFVSHLWMKENDTTLVCQSCAPCIVSDLIHDEPVTINVTSDYPFKELMKLEIVSATDQNFSIKLRIPEWCNDIELKVNQENYHSVITDNYIEINRVWHKGDTVEFSLLMEVRFQSRAQSAIGITRGPLLFALPIDEEWTIMKGKYPFFDWEVKPQSEWNYGLTRKDDVCVIEKNNVSHQQFDSKNSPVALKVLGKKIDNWGKKNNSADTPPYHVEAAREFEELTLVPYGGAKLRIAEFPNVDERP</sequence>
<gene>
    <name evidence="3" type="ORF">EV207_104136</name>
</gene>
<feature type="domain" description="Non-reducing end beta-L-arabinofuranosidase-like GH127 middle" evidence="2">
    <location>
        <begin position="402"/>
        <end position="480"/>
    </location>
</feature>
<dbReference type="InterPro" id="IPR012878">
    <property type="entry name" value="Beta-AFase-like_GH127_cat"/>
</dbReference>
<comment type="caution">
    <text evidence="3">The sequence shown here is derived from an EMBL/GenBank/DDBJ whole genome shotgun (WGS) entry which is preliminary data.</text>
</comment>
<dbReference type="InterPro" id="IPR008928">
    <property type="entry name" value="6-hairpin_glycosidase_sf"/>
</dbReference>
<keyword evidence="4" id="KW-1185">Reference proteome</keyword>
<dbReference type="Pfam" id="PF20736">
    <property type="entry name" value="Glyco_hydro127M"/>
    <property type="match status" value="1"/>
</dbReference>
<evidence type="ECO:0000313" key="4">
    <source>
        <dbReference type="Proteomes" id="UP000295416"/>
    </source>
</evidence>
<dbReference type="GO" id="GO:0005975">
    <property type="term" value="P:carbohydrate metabolic process"/>
    <property type="evidence" value="ECO:0007669"/>
    <property type="project" value="InterPro"/>
</dbReference>
<organism evidence="3 4">
    <name type="scientific">Scopulibacillus darangshiensis</name>
    <dbReference type="NCBI Taxonomy" id="442528"/>
    <lineage>
        <taxon>Bacteria</taxon>
        <taxon>Bacillati</taxon>
        <taxon>Bacillota</taxon>
        <taxon>Bacilli</taxon>
        <taxon>Bacillales</taxon>
        <taxon>Sporolactobacillaceae</taxon>
        <taxon>Scopulibacillus</taxon>
    </lineage>
</organism>
<feature type="domain" description="Non-reducing end beta-L-arabinofuranosidase-like GH127 catalytic" evidence="1">
    <location>
        <begin position="97"/>
        <end position="373"/>
    </location>
</feature>
<reference evidence="3 4" key="1">
    <citation type="submission" date="2019-03" db="EMBL/GenBank/DDBJ databases">
        <title>Genomic Encyclopedia of Type Strains, Phase IV (KMG-IV): sequencing the most valuable type-strain genomes for metagenomic binning, comparative biology and taxonomic classification.</title>
        <authorList>
            <person name="Goeker M."/>
        </authorList>
    </citation>
    <scope>NUCLEOTIDE SEQUENCE [LARGE SCALE GENOMIC DNA]</scope>
    <source>
        <strain evidence="3 4">DSM 19377</strain>
    </source>
</reference>
<dbReference type="InterPro" id="IPR049046">
    <property type="entry name" value="Beta-AFase-like_GH127_middle"/>
</dbReference>
<protein>
    <submittedName>
        <fullName evidence="3">DUF1680 family protein</fullName>
    </submittedName>
</protein>
<dbReference type="Proteomes" id="UP000295416">
    <property type="component" value="Unassembled WGS sequence"/>
</dbReference>
<evidence type="ECO:0000313" key="3">
    <source>
        <dbReference type="EMBL" id="TCP30957.1"/>
    </source>
</evidence>
<dbReference type="Pfam" id="PF07944">
    <property type="entry name" value="Beta-AFase-like_GH127_cat"/>
    <property type="match status" value="1"/>
</dbReference>
<proteinExistence type="predicted"/>
<dbReference type="AlphaFoldDB" id="A0A4R2P811"/>
<name>A0A4R2P811_9BACL</name>
<dbReference type="SUPFAM" id="SSF48208">
    <property type="entry name" value="Six-hairpin glycosidases"/>
    <property type="match status" value="1"/>
</dbReference>
<accession>A0A4R2P811</accession>